<dbReference type="EMBL" id="CP000478">
    <property type="protein sequence ID" value="ABK17694.1"/>
    <property type="molecule type" value="Genomic_DNA"/>
</dbReference>
<keyword evidence="1" id="KW-0001">2Fe-2S</keyword>
<keyword evidence="8" id="KW-1185">Reference proteome</keyword>
<dbReference type="Gene3D" id="3.10.20.30">
    <property type="match status" value="1"/>
</dbReference>
<dbReference type="GO" id="GO:0051537">
    <property type="term" value="F:2 iron, 2 sulfur cluster binding"/>
    <property type="evidence" value="ECO:0007669"/>
    <property type="project" value="UniProtKB-KW"/>
</dbReference>
<dbReference type="InterPro" id="IPR001041">
    <property type="entry name" value="2Fe-2S_ferredoxin-type"/>
</dbReference>
<dbReference type="SUPFAM" id="SSF54292">
    <property type="entry name" value="2Fe-2S ferredoxin-like"/>
    <property type="match status" value="1"/>
</dbReference>
<evidence type="ECO:0000256" key="5">
    <source>
        <dbReference type="ARBA" id="ARBA00023014"/>
    </source>
</evidence>
<evidence type="ECO:0000313" key="7">
    <source>
        <dbReference type="EMBL" id="ABK17694.1"/>
    </source>
</evidence>
<dbReference type="InterPro" id="IPR002888">
    <property type="entry name" value="2Fe-2S-bd"/>
</dbReference>
<dbReference type="PANTHER" id="PTHR44379">
    <property type="entry name" value="OXIDOREDUCTASE WITH IRON-SULFUR SUBUNIT"/>
    <property type="match status" value="1"/>
</dbReference>
<dbReference type="InterPro" id="IPR012675">
    <property type="entry name" value="Beta-grasp_dom_sf"/>
</dbReference>
<dbReference type="GO" id="GO:0016491">
    <property type="term" value="F:oxidoreductase activity"/>
    <property type="evidence" value="ECO:0007669"/>
    <property type="project" value="UniProtKB-KW"/>
</dbReference>
<dbReference type="PROSITE" id="PS00197">
    <property type="entry name" value="2FE2S_FER_1"/>
    <property type="match status" value="1"/>
</dbReference>
<keyword evidence="4" id="KW-0408">Iron</keyword>
<dbReference type="Gene3D" id="1.10.150.120">
    <property type="entry name" value="[2Fe-2S]-binding domain"/>
    <property type="match status" value="1"/>
</dbReference>
<dbReference type="HOGENOM" id="CLU_052511_3_1_7"/>
<sequence length="167" mass="18048">MCDAGRGVELKLRFVLNGESVEIEVRPDRRVVDLLREDFGLTGTKECCGSGECGGCTILVDGDCRLSCLMLAAQLHGREVVTIEGLSRNDRLHAVQEAFMEHGAVQCGFCTPGMVLAAVSLLARQPRPSREQIREGLSGNICRCTGYVKIVDAVEAAALKLANGDRR</sequence>
<dbReference type="STRING" id="335543.Sfum_2011"/>
<evidence type="ECO:0000256" key="2">
    <source>
        <dbReference type="ARBA" id="ARBA00022723"/>
    </source>
</evidence>
<protein>
    <submittedName>
        <fullName evidence="7">(2Fe-2S)-binding domain protein</fullName>
    </submittedName>
</protein>
<dbReference type="InterPro" id="IPR051452">
    <property type="entry name" value="Diverse_Oxidoreductases"/>
</dbReference>
<accession>A0LJU2</accession>
<dbReference type="PANTHER" id="PTHR44379:SF5">
    <property type="entry name" value="OXIDOREDUCTASE WITH IRON-SULFUR SUBUNIT"/>
    <property type="match status" value="1"/>
</dbReference>
<keyword evidence="5" id="KW-0411">Iron-sulfur</keyword>
<dbReference type="InterPro" id="IPR006058">
    <property type="entry name" value="2Fe2S_fd_BS"/>
</dbReference>
<evidence type="ECO:0000259" key="6">
    <source>
        <dbReference type="PROSITE" id="PS51085"/>
    </source>
</evidence>
<evidence type="ECO:0000256" key="4">
    <source>
        <dbReference type="ARBA" id="ARBA00023004"/>
    </source>
</evidence>
<dbReference type="InterPro" id="IPR036010">
    <property type="entry name" value="2Fe-2S_ferredoxin-like_sf"/>
</dbReference>
<reference evidence="7 8" key="1">
    <citation type="submission" date="2006-10" db="EMBL/GenBank/DDBJ databases">
        <title>Complete sequence of Syntrophobacter fumaroxidans MPOB.</title>
        <authorList>
            <consortium name="US DOE Joint Genome Institute"/>
            <person name="Copeland A."/>
            <person name="Lucas S."/>
            <person name="Lapidus A."/>
            <person name="Barry K."/>
            <person name="Detter J.C."/>
            <person name="Glavina del Rio T."/>
            <person name="Hammon N."/>
            <person name="Israni S."/>
            <person name="Pitluck S."/>
            <person name="Goltsman E.G."/>
            <person name="Martinez M."/>
            <person name="Schmutz J."/>
            <person name="Larimer F."/>
            <person name="Land M."/>
            <person name="Hauser L."/>
            <person name="Kyrpides N."/>
            <person name="Kim E."/>
            <person name="Boone D.R."/>
            <person name="Brockman F."/>
            <person name="Culley D."/>
            <person name="Ferry J."/>
            <person name="Gunsalus R."/>
            <person name="McInerney M.J."/>
            <person name="Morrison M."/>
            <person name="Plugge C."/>
            <person name="Rohlin L."/>
            <person name="Scholten J."/>
            <person name="Sieber J."/>
            <person name="Stams A.J.M."/>
            <person name="Worm P."/>
            <person name="Henstra A.M."/>
            <person name="Richardson P."/>
        </authorList>
    </citation>
    <scope>NUCLEOTIDE SEQUENCE [LARGE SCALE GENOMIC DNA]</scope>
    <source>
        <strain evidence="8">DSM 10017 / MPOB</strain>
    </source>
</reference>
<dbReference type="InterPro" id="IPR036884">
    <property type="entry name" value="2Fe-2S-bd_dom_sf"/>
</dbReference>
<evidence type="ECO:0000313" key="8">
    <source>
        <dbReference type="Proteomes" id="UP000001784"/>
    </source>
</evidence>
<dbReference type="Pfam" id="PF01799">
    <property type="entry name" value="Fer2_2"/>
    <property type="match status" value="1"/>
</dbReference>
<dbReference type="Pfam" id="PF00111">
    <property type="entry name" value="Fer2"/>
    <property type="match status" value="1"/>
</dbReference>
<dbReference type="Proteomes" id="UP000001784">
    <property type="component" value="Chromosome"/>
</dbReference>
<evidence type="ECO:0000256" key="1">
    <source>
        <dbReference type="ARBA" id="ARBA00022714"/>
    </source>
</evidence>
<dbReference type="PROSITE" id="PS51085">
    <property type="entry name" value="2FE2S_FER_2"/>
    <property type="match status" value="1"/>
</dbReference>
<feature type="domain" description="2Fe-2S ferredoxin-type" evidence="6">
    <location>
        <begin position="10"/>
        <end position="86"/>
    </location>
</feature>
<dbReference type="AlphaFoldDB" id="A0LJU2"/>
<dbReference type="GO" id="GO:0046872">
    <property type="term" value="F:metal ion binding"/>
    <property type="evidence" value="ECO:0007669"/>
    <property type="project" value="UniProtKB-KW"/>
</dbReference>
<evidence type="ECO:0000256" key="3">
    <source>
        <dbReference type="ARBA" id="ARBA00023002"/>
    </source>
</evidence>
<dbReference type="KEGG" id="sfu:Sfum_2011"/>
<name>A0LJU2_SYNFM</name>
<dbReference type="eggNOG" id="COG2080">
    <property type="taxonomic scope" value="Bacteria"/>
</dbReference>
<gene>
    <name evidence="7" type="ordered locus">Sfum_2011</name>
</gene>
<proteinExistence type="predicted"/>
<organism evidence="7 8">
    <name type="scientific">Syntrophobacter fumaroxidans (strain DSM 10017 / MPOB)</name>
    <dbReference type="NCBI Taxonomy" id="335543"/>
    <lineage>
        <taxon>Bacteria</taxon>
        <taxon>Pseudomonadati</taxon>
        <taxon>Thermodesulfobacteriota</taxon>
        <taxon>Syntrophobacteria</taxon>
        <taxon>Syntrophobacterales</taxon>
        <taxon>Syntrophobacteraceae</taxon>
        <taxon>Syntrophobacter</taxon>
    </lineage>
</organism>
<dbReference type="FunCoup" id="A0LJU2">
    <property type="interactions" value="153"/>
</dbReference>
<dbReference type="InParanoid" id="A0LJU2"/>
<dbReference type="SUPFAM" id="SSF47741">
    <property type="entry name" value="CO dehydrogenase ISP C-domain like"/>
    <property type="match status" value="1"/>
</dbReference>
<keyword evidence="2" id="KW-0479">Metal-binding</keyword>
<keyword evidence="3" id="KW-0560">Oxidoreductase</keyword>
<dbReference type="FunFam" id="1.10.150.120:FF:000003">
    <property type="entry name" value="Carbon monoxide dehydrogenase, small subunit"/>
    <property type="match status" value="1"/>
</dbReference>